<sequence length="111" mass="12295">MINARKLESMPMAAAASSNLMVLPVGHIVQAVAEEAMLPPAMQRRHRGLSVVGGQQFVADTQAAAERIVQEAEQRMAQRRAARANVFCMKPLTLTRPEPANWSTRLRRLFS</sequence>
<comment type="caution">
    <text evidence="1">The sequence shown here is derived from an EMBL/GenBank/DDBJ whole genome shotgun (WGS) entry which is preliminary data.</text>
</comment>
<organism evidence="1 2">
    <name type="scientific">Granulicella cerasi</name>
    <dbReference type="NCBI Taxonomy" id="741063"/>
    <lineage>
        <taxon>Bacteria</taxon>
        <taxon>Pseudomonadati</taxon>
        <taxon>Acidobacteriota</taxon>
        <taxon>Terriglobia</taxon>
        <taxon>Terriglobales</taxon>
        <taxon>Acidobacteriaceae</taxon>
        <taxon>Granulicella</taxon>
    </lineage>
</organism>
<dbReference type="EMBL" id="JBHSWI010000001">
    <property type="protein sequence ID" value="MFC6645949.1"/>
    <property type="molecule type" value="Genomic_DNA"/>
</dbReference>
<accession>A0ABW1Z9U3</accession>
<dbReference type="Proteomes" id="UP001596391">
    <property type="component" value="Unassembled WGS sequence"/>
</dbReference>
<keyword evidence="2" id="KW-1185">Reference proteome</keyword>
<gene>
    <name evidence="1" type="ORF">ACFQBQ_10235</name>
</gene>
<protein>
    <submittedName>
        <fullName evidence="1">Uncharacterized protein</fullName>
    </submittedName>
</protein>
<reference evidence="2" key="1">
    <citation type="journal article" date="2019" name="Int. J. Syst. Evol. Microbiol.">
        <title>The Global Catalogue of Microorganisms (GCM) 10K type strain sequencing project: providing services to taxonomists for standard genome sequencing and annotation.</title>
        <authorList>
            <consortium name="The Broad Institute Genomics Platform"/>
            <consortium name="The Broad Institute Genome Sequencing Center for Infectious Disease"/>
            <person name="Wu L."/>
            <person name="Ma J."/>
        </authorList>
    </citation>
    <scope>NUCLEOTIDE SEQUENCE [LARGE SCALE GENOMIC DNA]</scope>
    <source>
        <strain evidence="2">CGMCC 1.16026</strain>
    </source>
</reference>
<evidence type="ECO:0000313" key="2">
    <source>
        <dbReference type="Proteomes" id="UP001596391"/>
    </source>
</evidence>
<proteinExistence type="predicted"/>
<name>A0ABW1Z9U3_9BACT</name>
<evidence type="ECO:0000313" key="1">
    <source>
        <dbReference type="EMBL" id="MFC6645949.1"/>
    </source>
</evidence>
<dbReference type="RefSeq" id="WP_263369656.1">
    <property type="nucleotide sequence ID" value="NZ_JAGSYD010000001.1"/>
</dbReference>